<dbReference type="FunFam" id="1.10.240.10:FF:000002">
    <property type="entry name" value="Tryptophan--tRNA ligase"/>
    <property type="match status" value="1"/>
</dbReference>
<organism evidence="12 13">
    <name type="scientific">Selenomonas ruminantium</name>
    <dbReference type="NCBI Taxonomy" id="971"/>
    <lineage>
        <taxon>Bacteria</taxon>
        <taxon>Bacillati</taxon>
        <taxon>Bacillota</taxon>
        <taxon>Negativicutes</taxon>
        <taxon>Selenomonadales</taxon>
        <taxon>Selenomonadaceae</taxon>
        <taxon>Selenomonas</taxon>
    </lineage>
</organism>
<evidence type="ECO:0000256" key="9">
    <source>
        <dbReference type="RuleBase" id="RU363036"/>
    </source>
</evidence>
<dbReference type="GO" id="GO:0005524">
    <property type="term" value="F:ATP binding"/>
    <property type="evidence" value="ECO:0007669"/>
    <property type="project" value="UniProtKB-UniRule"/>
</dbReference>
<keyword evidence="5 8" id="KW-0648">Protein biosynthesis</keyword>
<feature type="binding site" evidence="8">
    <location>
        <begin position="24"/>
        <end position="25"/>
    </location>
    <ligand>
        <name>ATP</name>
        <dbReference type="ChEBI" id="CHEBI:30616"/>
    </ligand>
</feature>
<dbReference type="InterPro" id="IPR014729">
    <property type="entry name" value="Rossmann-like_a/b/a_fold"/>
</dbReference>
<evidence type="ECO:0000256" key="3">
    <source>
        <dbReference type="ARBA" id="ARBA00022741"/>
    </source>
</evidence>
<dbReference type="InterPro" id="IPR002306">
    <property type="entry name" value="Trp-tRNA-ligase"/>
</dbReference>
<comment type="subcellular location">
    <subcellularLocation>
        <location evidence="8">Cytoplasm</location>
    </subcellularLocation>
</comment>
<evidence type="ECO:0000313" key="12">
    <source>
        <dbReference type="EMBL" id="SFW31146.1"/>
    </source>
</evidence>
<feature type="binding site" evidence="8">
    <location>
        <position position="140"/>
    </location>
    <ligand>
        <name>L-tryptophan</name>
        <dbReference type="ChEBI" id="CHEBI:57912"/>
    </ligand>
</feature>
<accession>A0A1K1N6R9</accession>
<evidence type="ECO:0000256" key="7">
    <source>
        <dbReference type="ARBA" id="ARBA00049929"/>
    </source>
</evidence>
<evidence type="ECO:0000256" key="8">
    <source>
        <dbReference type="HAMAP-Rule" id="MF_00140"/>
    </source>
</evidence>
<evidence type="ECO:0000313" key="14">
    <source>
        <dbReference type="Proteomes" id="UP000183469"/>
    </source>
</evidence>
<dbReference type="RefSeq" id="WP_026759340.1">
    <property type="nucleotide sequence ID" value="NZ_FNQG01000006.1"/>
</dbReference>
<feature type="binding site" evidence="8">
    <location>
        <position position="191"/>
    </location>
    <ligand>
        <name>ATP</name>
        <dbReference type="ChEBI" id="CHEBI:30616"/>
    </ligand>
</feature>
<dbReference type="InterPro" id="IPR001412">
    <property type="entry name" value="aa-tRNA-synth_I_CS"/>
</dbReference>
<dbReference type="PANTHER" id="PTHR43766">
    <property type="entry name" value="TRYPTOPHAN--TRNA LIGASE, MITOCHONDRIAL"/>
    <property type="match status" value="1"/>
</dbReference>
<feature type="binding site" evidence="8">
    <location>
        <begin position="16"/>
        <end position="18"/>
    </location>
    <ligand>
        <name>ATP</name>
        <dbReference type="ChEBI" id="CHEBI:30616"/>
    </ligand>
</feature>
<dbReference type="PRINTS" id="PR01039">
    <property type="entry name" value="TRNASYNTHTRP"/>
</dbReference>
<dbReference type="EC" id="6.1.1.2" evidence="8"/>
<keyword evidence="4 8" id="KW-0067">ATP-binding</keyword>
<keyword evidence="2 8" id="KW-0436">Ligase</keyword>
<dbReference type="OrthoDB" id="9801042at2"/>
<dbReference type="SUPFAM" id="SSF52374">
    <property type="entry name" value="Nucleotidylyl transferase"/>
    <property type="match status" value="1"/>
</dbReference>
<feature type="short sequence motif" description="'HIGH' region" evidence="8">
    <location>
        <begin position="17"/>
        <end position="25"/>
    </location>
</feature>
<dbReference type="PROSITE" id="PS00178">
    <property type="entry name" value="AA_TRNA_LIGASE_I"/>
    <property type="match status" value="1"/>
</dbReference>
<proteinExistence type="inferred from homology"/>
<dbReference type="Pfam" id="PF00579">
    <property type="entry name" value="tRNA-synt_1b"/>
    <property type="match status" value="1"/>
</dbReference>
<keyword evidence="8" id="KW-0963">Cytoplasm</keyword>
<dbReference type="HAMAP" id="MF_00140_B">
    <property type="entry name" value="Trp_tRNA_synth_B"/>
    <property type="match status" value="1"/>
</dbReference>
<evidence type="ECO:0000256" key="5">
    <source>
        <dbReference type="ARBA" id="ARBA00022917"/>
    </source>
</evidence>
<feature type="short sequence motif" description="'KMSKS' region" evidence="8">
    <location>
        <begin position="200"/>
        <end position="204"/>
    </location>
</feature>
<evidence type="ECO:0000313" key="13">
    <source>
        <dbReference type="Proteomes" id="UP000182958"/>
    </source>
</evidence>
<reference evidence="13" key="2">
    <citation type="submission" date="2016-11" db="EMBL/GenBank/DDBJ databases">
        <authorList>
            <person name="Varghese N."/>
            <person name="Submissions S."/>
        </authorList>
    </citation>
    <scope>NUCLEOTIDE SEQUENCE [LARGE SCALE GENOMIC DNA]</scope>
    <source>
        <strain evidence="13">C3</strain>
    </source>
</reference>
<keyword evidence="6 8" id="KW-0030">Aminoacyl-tRNA synthetase</keyword>
<evidence type="ECO:0000313" key="11">
    <source>
        <dbReference type="EMBL" id="SFB11298.1"/>
    </source>
</evidence>
<gene>
    <name evidence="8" type="primary">trpS</name>
    <name evidence="12" type="ORF">SAMN02910323_1227</name>
    <name evidence="11" type="ORF">SAMN05216587_1124</name>
    <name evidence="10" type="ORF">SAMN05660648_01507</name>
</gene>
<comment type="subunit">
    <text evidence="8">Homodimer.</text>
</comment>
<dbReference type="InterPro" id="IPR050203">
    <property type="entry name" value="Trp-tRNA_synthetase"/>
</dbReference>
<dbReference type="GO" id="GO:0004830">
    <property type="term" value="F:tryptophan-tRNA ligase activity"/>
    <property type="evidence" value="ECO:0007669"/>
    <property type="project" value="UniProtKB-UniRule"/>
</dbReference>
<evidence type="ECO:0000313" key="10">
    <source>
        <dbReference type="EMBL" id="SEA00382.1"/>
    </source>
</evidence>
<evidence type="ECO:0000256" key="4">
    <source>
        <dbReference type="ARBA" id="ARBA00022840"/>
    </source>
</evidence>
<evidence type="ECO:0000256" key="6">
    <source>
        <dbReference type="ARBA" id="ARBA00023146"/>
    </source>
</evidence>
<feature type="binding site" evidence="8">
    <location>
        <begin position="200"/>
        <end position="204"/>
    </location>
    <ligand>
        <name>ATP</name>
        <dbReference type="ChEBI" id="CHEBI:30616"/>
    </ligand>
</feature>
<sequence length="337" mass="37843">MENTNNEKKIILSGIQPTGVFTLGNYLGAVKNWQKMQEEYNCYYFIADLHSLTVHIDPTKRKQQTLQAFALLLACGIDPEKSLVFIQSHVRSHAEMGWLMSCCSQFGELSRMTQFKDKSSKHPENINAGLFTYPALMAGDILLYQADYVPVGADQTQHLEFTRDIATRFNHNYGEIFKLPEGYFPKAGARVMSLQEPTSKMSKSDTNPKATISILDEENVILKKFKSAVTDSEAVVCFREDKPGVSNLMTIYSAITGKTMAEIEAEFAGKGYGDFKAVVGQAVADELKPIREKYAELMKDRKHLEALMKQGAERADYIARKTLTKAKKKVGLLPEVR</sequence>
<evidence type="ECO:0000256" key="1">
    <source>
        <dbReference type="ARBA" id="ARBA00005594"/>
    </source>
</evidence>
<dbReference type="EMBL" id="FNQG01000006">
    <property type="protein sequence ID" value="SEA00382.1"/>
    <property type="molecule type" value="Genomic_DNA"/>
</dbReference>
<dbReference type="PANTHER" id="PTHR43766:SF1">
    <property type="entry name" value="TRYPTOPHAN--TRNA LIGASE, MITOCHONDRIAL"/>
    <property type="match status" value="1"/>
</dbReference>
<evidence type="ECO:0000256" key="2">
    <source>
        <dbReference type="ARBA" id="ARBA00022598"/>
    </source>
</evidence>
<feature type="binding site" evidence="8">
    <location>
        <begin position="152"/>
        <end position="154"/>
    </location>
    <ligand>
        <name>ATP</name>
        <dbReference type="ChEBI" id="CHEBI:30616"/>
    </ligand>
</feature>
<comment type="similarity">
    <text evidence="1 8 9">Belongs to the class-I aminoacyl-tRNA synthetase family.</text>
</comment>
<dbReference type="Proteomes" id="UP000182958">
    <property type="component" value="Unassembled WGS sequence"/>
</dbReference>
<evidence type="ECO:0000313" key="15">
    <source>
        <dbReference type="Proteomes" id="UP000183843"/>
    </source>
</evidence>
<dbReference type="EMBL" id="FPJA01000005">
    <property type="protein sequence ID" value="SFW31146.1"/>
    <property type="molecule type" value="Genomic_DNA"/>
</dbReference>
<dbReference type="Gene3D" id="1.10.240.10">
    <property type="entry name" value="Tyrosyl-Transfer RNA Synthetase"/>
    <property type="match status" value="1"/>
</dbReference>
<dbReference type="Proteomes" id="UP000183469">
    <property type="component" value="Unassembled WGS sequence"/>
</dbReference>
<reference evidence="14 15" key="1">
    <citation type="submission" date="2016-10" db="EMBL/GenBank/DDBJ databases">
        <authorList>
            <person name="de Groot N.N."/>
        </authorList>
    </citation>
    <scope>NUCLEOTIDE SEQUENCE [LARGE SCALE GENOMIC DNA]</scope>
    <source>
        <strain evidence="10 14">DSM 2872</strain>
        <strain evidence="11 15">L14</strain>
    </source>
</reference>
<reference evidence="12" key="3">
    <citation type="submission" date="2016-11" db="EMBL/GenBank/DDBJ databases">
        <authorList>
            <person name="Jaros S."/>
            <person name="Januszkiewicz K."/>
            <person name="Wedrychowicz H."/>
        </authorList>
    </citation>
    <scope>NUCLEOTIDE SEQUENCE [LARGE SCALE GENOMIC DNA]</scope>
    <source>
        <strain evidence="12">C3</strain>
    </source>
</reference>
<keyword evidence="13" id="KW-1185">Reference proteome</keyword>
<dbReference type="EMBL" id="FOJX01000012">
    <property type="protein sequence ID" value="SFB11298.1"/>
    <property type="molecule type" value="Genomic_DNA"/>
</dbReference>
<dbReference type="CDD" id="cd00806">
    <property type="entry name" value="TrpRS_core"/>
    <property type="match status" value="1"/>
</dbReference>
<comment type="catalytic activity">
    <reaction evidence="7 8">
        <text>tRNA(Trp) + L-tryptophan + ATP = L-tryptophyl-tRNA(Trp) + AMP + diphosphate + H(+)</text>
        <dbReference type="Rhea" id="RHEA:24080"/>
        <dbReference type="Rhea" id="RHEA-COMP:9671"/>
        <dbReference type="Rhea" id="RHEA-COMP:9705"/>
        <dbReference type="ChEBI" id="CHEBI:15378"/>
        <dbReference type="ChEBI" id="CHEBI:30616"/>
        <dbReference type="ChEBI" id="CHEBI:33019"/>
        <dbReference type="ChEBI" id="CHEBI:57912"/>
        <dbReference type="ChEBI" id="CHEBI:78442"/>
        <dbReference type="ChEBI" id="CHEBI:78535"/>
        <dbReference type="ChEBI" id="CHEBI:456215"/>
        <dbReference type="EC" id="6.1.1.2"/>
    </reaction>
</comment>
<dbReference type="InterPro" id="IPR002305">
    <property type="entry name" value="aa-tRNA-synth_Ic"/>
</dbReference>
<dbReference type="NCBIfam" id="TIGR00233">
    <property type="entry name" value="trpS"/>
    <property type="match status" value="1"/>
</dbReference>
<dbReference type="GO" id="GO:0005829">
    <property type="term" value="C:cytosol"/>
    <property type="evidence" value="ECO:0007669"/>
    <property type="project" value="TreeGrafter"/>
</dbReference>
<dbReference type="Gene3D" id="3.40.50.620">
    <property type="entry name" value="HUPs"/>
    <property type="match status" value="1"/>
</dbReference>
<protein>
    <recommendedName>
        <fullName evidence="8">Tryptophan--tRNA ligase</fullName>
        <ecNumber evidence="8">6.1.1.2</ecNumber>
    </recommendedName>
    <alternativeName>
        <fullName evidence="8">Tryptophanyl-tRNA synthetase</fullName>
        <shortName evidence="8">TrpRS</shortName>
    </alternativeName>
</protein>
<dbReference type="Proteomes" id="UP000183843">
    <property type="component" value="Unassembled WGS sequence"/>
</dbReference>
<dbReference type="InterPro" id="IPR024109">
    <property type="entry name" value="Trp-tRNA-ligase_bac-type"/>
</dbReference>
<dbReference type="AlphaFoldDB" id="A0A1K1N6R9"/>
<dbReference type="GO" id="GO:0006436">
    <property type="term" value="P:tryptophanyl-tRNA aminoacylation"/>
    <property type="evidence" value="ECO:0007669"/>
    <property type="project" value="UniProtKB-UniRule"/>
</dbReference>
<keyword evidence="3 8" id="KW-0547">Nucleotide-binding</keyword>
<comment type="function">
    <text evidence="8">Catalyzes the attachment of tryptophan to tRNA(Trp).</text>
</comment>
<name>A0A1K1N6R9_SELRU</name>